<dbReference type="InterPro" id="IPR002350">
    <property type="entry name" value="Kazal_dom"/>
</dbReference>
<sequence length="326" mass="35529">MNCVRNASALAYNCCPTTTCRSWGDYVCGSDGTTYSCQKSLDYWNCRRGSSVKAVHTGYCTAKPGQYAKCDLNECSSNDTQICGNDGKKYACKGFLDYMNCLYNSTVLPWQCCTRVPCSFYSRAVCGNDGKNYNCENDIKYWNCRNGTNITALHYGSCVAPPAIYAKCPAKPCPADSKPICGSNGKNYDCKEHMEWSSCLYNESVSVEYEGTCCPSSSCSSSSSAVCGTDRQTYQCLNATSYWNCRNGTSVKVAYYNKCNPAITAMVAKACADYKANNCSVSSRFCANNGNTYNGCSLVQAQCSKANGYPKVKYVGSCSWIDSLIG</sequence>
<dbReference type="InterPro" id="IPR050653">
    <property type="entry name" value="Prot_Inhib_GrowthFact_Antg"/>
</dbReference>
<keyword evidence="1" id="KW-0646">Protease inhibitor</keyword>
<dbReference type="AlphaFoldDB" id="A0A1S3KB01"/>
<evidence type="ECO:0000256" key="1">
    <source>
        <dbReference type="ARBA" id="ARBA00022690"/>
    </source>
</evidence>
<feature type="domain" description="Kazal-like" evidence="4">
    <location>
        <begin position="1"/>
        <end position="62"/>
    </location>
</feature>
<dbReference type="OrthoDB" id="88467at2759"/>
<dbReference type="PANTHER" id="PTHR10913">
    <property type="entry name" value="FOLLISTATIN-RELATED"/>
    <property type="match status" value="1"/>
</dbReference>
<accession>A0A1S3KB01</accession>
<gene>
    <name evidence="6" type="primary">LOC106180091</name>
</gene>
<dbReference type="InterPro" id="IPR036058">
    <property type="entry name" value="Kazal_dom_sf"/>
</dbReference>
<dbReference type="Gene3D" id="3.30.60.30">
    <property type="match status" value="4"/>
</dbReference>
<keyword evidence="5" id="KW-1185">Reference proteome</keyword>
<dbReference type="GO" id="GO:0030154">
    <property type="term" value="P:cell differentiation"/>
    <property type="evidence" value="ECO:0007669"/>
    <property type="project" value="TreeGrafter"/>
</dbReference>
<dbReference type="SUPFAM" id="SSF100895">
    <property type="entry name" value="Kazal-type serine protease inhibitors"/>
    <property type="match status" value="4"/>
</dbReference>
<reference evidence="6" key="1">
    <citation type="submission" date="2025-08" db="UniProtKB">
        <authorList>
            <consortium name="RefSeq"/>
        </authorList>
    </citation>
    <scope>IDENTIFICATION</scope>
    <source>
        <tissue evidence="6">Gonads</tissue>
    </source>
</reference>
<feature type="domain" description="Kazal-like" evidence="4">
    <location>
        <begin position="162"/>
        <end position="213"/>
    </location>
</feature>
<evidence type="ECO:0000259" key="4">
    <source>
        <dbReference type="PROSITE" id="PS51465"/>
    </source>
</evidence>
<dbReference type="KEGG" id="lak:106180091"/>
<protein>
    <submittedName>
        <fullName evidence="6">Agrin-like</fullName>
    </submittedName>
</protein>
<keyword evidence="2" id="KW-0722">Serine protease inhibitor</keyword>
<evidence type="ECO:0000313" key="5">
    <source>
        <dbReference type="Proteomes" id="UP000085678"/>
    </source>
</evidence>
<dbReference type="GO" id="GO:0004867">
    <property type="term" value="F:serine-type endopeptidase inhibitor activity"/>
    <property type="evidence" value="ECO:0007669"/>
    <property type="project" value="UniProtKB-KW"/>
</dbReference>
<proteinExistence type="predicted"/>
<dbReference type="GO" id="GO:0005576">
    <property type="term" value="C:extracellular region"/>
    <property type="evidence" value="ECO:0007669"/>
    <property type="project" value="TreeGrafter"/>
</dbReference>
<dbReference type="GeneID" id="106180091"/>
<evidence type="ECO:0000256" key="2">
    <source>
        <dbReference type="ARBA" id="ARBA00022900"/>
    </source>
</evidence>
<dbReference type="SMART" id="SM00280">
    <property type="entry name" value="KAZAL"/>
    <property type="match status" value="4"/>
</dbReference>
<organism evidence="5 6">
    <name type="scientific">Lingula anatina</name>
    <name type="common">Brachiopod</name>
    <name type="synonym">Lingula unguis</name>
    <dbReference type="NCBI Taxonomy" id="7574"/>
    <lineage>
        <taxon>Eukaryota</taxon>
        <taxon>Metazoa</taxon>
        <taxon>Spiralia</taxon>
        <taxon>Lophotrochozoa</taxon>
        <taxon>Brachiopoda</taxon>
        <taxon>Linguliformea</taxon>
        <taxon>Lingulata</taxon>
        <taxon>Lingulida</taxon>
        <taxon>Linguloidea</taxon>
        <taxon>Lingulidae</taxon>
        <taxon>Lingula</taxon>
    </lineage>
</organism>
<dbReference type="PANTHER" id="PTHR10913:SF45">
    <property type="entry name" value="FOLLISTATIN, ISOFORM A-RELATED"/>
    <property type="match status" value="1"/>
</dbReference>
<dbReference type="Proteomes" id="UP000085678">
    <property type="component" value="Unplaced"/>
</dbReference>
<name>A0A1S3KB01_LINAN</name>
<evidence type="ECO:0000313" key="6">
    <source>
        <dbReference type="RefSeq" id="XP_013419436.1"/>
    </source>
</evidence>
<keyword evidence="3" id="KW-1015">Disulfide bond</keyword>
<dbReference type="RefSeq" id="XP_013419436.1">
    <property type="nucleotide sequence ID" value="XM_013563982.1"/>
</dbReference>
<feature type="domain" description="Kazal-like" evidence="4">
    <location>
        <begin position="107"/>
        <end position="160"/>
    </location>
</feature>
<evidence type="ECO:0000256" key="3">
    <source>
        <dbReference type="ARBA" id="ARBA00023157"/>
    </source>
</evidence>
<dbReference type="InParanoid" id="A0A1S3KB01"/>
<dbReference type="Pfam" id="PF07648">
    <property type="entry name" value="Kazal_2"/>
    <property type="match status" value="5"/>
</dbReference>
<dbReference type="PROSITE" id="PS51465">
    <property type="entry name" value="KAZAL_2"/>
    <property type="match status" value="3"/>
</dbReference>